<dbReference type="AlphaFoldDB" id="G0A9A5"/>
<reference evidence="8 9" key="4">
    <citation type="journal article" date="2010" name="Environ. Microbiol.">
        <title>The bacterial genus Collimonas: mycophagy, weathering and other adaptive solutions to life in oligotrophic soil environments.</title>
        <authorList>
            <person name="Leveau J.H."/>
            <person name="Uroz S."/>
            <person name="de Boer W."/>
        </authorList>
    </citation>
    <scope>NUCLEOTIDE SEQUENCE [LARGE SCALE GENOMIC DNA]</scope>
    <source>
        <strain evidence="8 9">Ter331</strain>
    </source>
</reference>
<feature type="transmembrane region" description="Helical" evidence="6">
    <location>
        <begin position="31"/>
        <end position="53"/>
    </location>
</feature>
<reference evidence="8 9" key="2">
    <citation type="journal article" date="2006" name="J. Microbiol. Methods">
        <title>Genomic flank-sequencing of plasposon insertion sites for rapid identification of functional genes.</title>
        <authorList>
            <person name="Leveau J.H."/>
            <person name="Gerards S."/>
            <person name="Fritsche K."/>
            <person name="Zondag G."/>
            <person name="van Veen J.A."/>
        </authorList>
    </citation>
    <scope>NUCLEOTIDE SEQUENCE [LARGE SCALE GENOMIC DNA]</scope>
    <source>
        <strain evidence="8 9">Ter331</strain>
    </source>
</reference>
<dbReference type="HOGENOM" id="CLU_056500_0_1_4"/>
<reference evidence="9" key="6">
    <citation type="submission" date="2011-05" db="EMBL/GenBank/DDBJ databases">
        <title>Complete sequence of Collimonas fungivorans Ter331.</title>
        <authorList>
            <person name="Leveau J.H."/>
        </authorList>
    </citation>
    <scope>NUCLEOTIDE SEQUENCE [LARGE SCALE GENOMIC DNA]</scope>
    <source>
        <strain evidence="9">Ter331</strain>
    </source>
</reference>
<feature type="transmembrane region" description="Helical" evidence="6">
    <location>
        <begin position="59"/>
        <end position="78"/>
    </location>
</feature>
<protein>
    <submittedName>
        <fullName evidence="8">Putative permease (Drug/metabolite transporter) putative membrane protein</fullName>
    </submittedName>
</protein>
<gene>
    <name evidence="8" type="ordered locus">CFU_2540</name>
</gene>
<dbReference type="Proteomes" id="UP000008392">
    <property type="component" value="Chromosome"/>
</dbReference>
<feature type="domain" description="EamA" evidence="7">
    <location>
        <begin position="30"/>
        <end position="160"/>
    </location>
</feature>
<dbReference type="SUPFAM" id="SSF103481">
    <property type="entry name" value="Multidrug resistance efflux transporter EmrE"/>
    <property type="match status" value="2"/>
</dbReference>
<dbReference type="eggNOG" id="COG0697">
    <property type="taxonomic scope" value="Bacteria"/>
</dbReference>
<reference evidence="8 9" key="5">
    <citation type="journal article" date="2011" name="ISME J.">
        <title>Dual transcriptional profiling of a bacterial/fungal confrontation: Collimonas fungivorans versus Aspergillus niger.</title>
        <authorList>
            <person name="Mela F."/>
            <person name="Fritsche K."/>
            <person name="de Boer W."/>
            <person name="van Veen J.A."/>
            <person name="de Graaff L.H."/>
            <person name="van den Berg M."/>
            <person name="Leveau J.H."/>
        </authorList>
    </citation>
    <scope>NUCLEOTIDE SEQUENCE [LARGE SCALE GENOMIC DNA]</scope>
    <source>
        <strain evidence="8 9">Ter331</strain>
    </source>
</reference>
<feature type="transmembrane region" description="Helical" evidence="6">
    <location>
        <begin position="203"/>
        <end position="222"/>
    </location>
</feature>
<dbReference type="PANTHER" id="PTHR32322:SF2">
    <property type="entry name" value="EAMA DOMAIN-CONTAINING PROTEIN"/>
    <property type="match status" value="1"/>
</dbReference>
<evidence type="ECO:0000256" key="1">
    <source>
        <dbReference type="ARBA" id="ARBA00004141"/>
    </source>
</evidence>
<dbReference type="EMBL" id="CP002745">
    <property type="protein sequence ID" value="AEK62367.1"/>
    <property type="molecule type" value="Genomic_DNA"/>
</dbReference>
<evidence type="ECO:0000256" key="4">
    <source>
        <dbReference type="ARBA" id="ARBA00022989"/>
    </source>
</evidence>
<dbReference type="PANTHER" id="PTHR32322">
    <property type="entry name" value="INNER MEMBRANE TRANSPORTER"/>
    <property type="match status" value="1"/>
</dbReference>
<feature type="transmembrane region" description="Helical" evidence="6">
    <location>
        <begin position="117"/>
        <end position="137"/>
    </location>
</feature>
<reference evidence="8 9" key="3">
    <citation type="journal article" date="2008" name="FEMS Microbiol. Ecol.">
        <title>Identification and characterization of genes underlying chitinolysis in Collimonas fungivorans Ter331.</title>
        <authorList>
            <person name="Fritsche K."/>
            <person name="de Boer W."/>
            <person name="Gerards S."/>
            <person name="van den Berg M."/>
            <person name="van Veen J.A."/>
            <person name="Leveau J.H."/>
        </authorList>
    </citation>
    <scope>NUCLEOTIDE SEQUENCE [LARGE SCALE GENOMIC DNA]</scope>
    <source>
        <strain evidence="8 9">Ter331</strain>
    </source>
</reference>
<evidence type="ECO:0000313" key="8">
    <source>
        <dbReference type="EMBL" id="AEK62367.1"/>
    </source>
</evidence>
<accession>G0A9A5</accession>
<evidence type="ECO:0000313" key="9">
    <source>
        <dbReference type="Proteomes" id="UP000008392"/>
    </source>
</evidence>
<dbReference type="KEGG" id="cfu:CFU_2540"/>
<name>G0A9A5_COLFT</name>
<dbReference type="InterPro" id="IPR000620">
    <property type="entry name" value="EamA_dom"/>
</dbReference>
<evidence type="ECO:0000256" key="5">
    <source>
        <dbReference type="ARBA" id="ARBA00023136"/>
    </source>
</evidence>
<sequence length="316" mass="33071">MYSNGAADDLFCSLDLALNTRTSGMTDESKGMWLGLVGVAVFSLTLPFTRMAVAELNPVFVALGRAVVAALCSMLLLWKLKAKLPTAAQWKPLALTALGVVVGFPVFSSVAMRYVPAAHGAIVLGVLPLATALFGALRFGERPSAGFWIAAVIGSLIVVVFALSQGGGGLQAADLALLAAVLAAAMGYAEGGRLSQTMGGQQVIAWALLLSLPVLLPVTVWLGWHYGVSASPRAWLGFAYVSVFSMFIGFLFWYKGLALGGIARVGQVQLLQPFLTLLGAALLLGETLQAGNMLFALAVLVVVAFGRKMAVRRQAA</sequence>
<dbReference type="STRING" id="1005048.CFU_2540"/>
<proteinExistence type="inferred from homology"/>
<evidence type="ECO:0000256" key="3">
    <source>
        <dbReference type="ARBA" id="ARBA00022692"/>
    </source>
</evidence>
<reference evidence="8 9" key="1">
    <citation type="journal article" date="2004" name="Environ. Microbiol.">
        <title>Phylogeny-function analysis of (meta)genomic libraries: screening for expression of ribosomal RNA genes by large-insert library fluorescent in situ hybridization (LIL-FISH).</title>
        <authorList>
            <person name="Leveau J.H."/>
            <person name="Gerards S."/>
            <person name="de Boer W."/>
            <person name="van Veen J.A."/>
        </authorList>
    </citation>
    <scope>NUCLEOTIDE SEQUENCE [LARGE SCALE GENOMIC DNA]</scope>
    <source>
        <strain evidence="8 9">Ter331</strain>
    </source>
</reference>
<organism evidence="8 9">
    <name type="scientific">Collimonas fungivorans (strain Ter331)</name>
    <dbReference type="NCBI Taxonomy" id="1005048"/>
    <lineage>
        <taxon>Bacteria</taxon>
        <taxon>Pseudomonadati</taxon>
        <taxon>Pseudomonadota</taxon>
        <taxon>Betaproteobacteria</taxon>
        <taxon>Burkholderiales</taxon>
        <taxon>Oxalobacteraceae</taxon>
        <taxon>Collimonas</taxon>
    </lineage>
</organism>
<keyword evidence="9" id="KW-1185">Reference proteome</keyword>
<keyword evidence="3 6" id="KW-0812">Transmembrane</keyword>
<feature type="transmembrane region" description="Helical" evidence="6">
    <location>
        <begin position="144"/>
        <end position="164"/>
    </location>
</feature>
<comment type="similarity">
    <text evidence="2">Belongs to the EamA transporter family.</text>
</comment>
<dbReference type="Pfam" id="PF00892">
    <property type="entry name" value="EamA"/>
    <property type="match status" value="2"/>
</dbReference>
<comment type="subcellular location">
    <subcellularLocation>
        <location evidence="1">Membrane</location>
        <topology evidence="1">Multi-pass membrane protein</topology>
    </subcellularLocation>
</comment>
<feature type="transmembrane region" description="Helical" evidence="6">
    <location>
        <begin position="290"/>
        <end position="306"/>
    </location>
</feature>
<feature type="domain" description="EamA" evidence="7">
    <location>
        <begin position="173"/>
        <end position="304"/>
    </location>
</feature>
<dbReference type="GO" id="GO:0016020">
    <property type="term" value="C:membrane"/>
    <property type="evidence" value="ECO:0007669"/>
    <property type="project" value="UniProtKB-SubCell"/>
</dbReference>
<keyword evidence="5 6" id="KW-0472">Membrane</keyword>
<feature type="transmembrane region" description="Helical" evidence="6">
    <location>
        <begin position="170"/>
        <end position="191"/>
    </location>
</feature>
<evidence type="ECO:0000256" key="6">
    <source>
        <dbReference type="SAM" id="Phobius"/>
    </source>
</evidence>
<dbReference type="InterPro" id="IPR050638">
    <property type="entry name" value="AA-Vitamin_Transporters"/>
</dbReference>
<feature type="transmembrane region" description="Helical" evidence="6">
    <location>
        <begin position="266"/>
        <end position="284"/>
    </location>
</feature>
<keyword evidence="4 6" id="KW-1133">Transmembrane helix</keyword>
<dbReference type="InterPro" id="IPR037185">
    <property type="entry name" value="EmrE-like"/>
</dbReference>
<feature type="transmembrane region" description="Helical" evidence="6">
    <location>
        <begin position="90"/>
        <end position="111"/>
    </location>
</feature>
<feature type="transmembrane region" description="Helical" evidence="6">
    <location>
        <begin position="234"/>
        <end position="254"/>
    </location>
</feature>
<evidence type="ECO:0000256" key="2">
    <source>
        <dbReference type="ARBA" id="ARBA00007362"/>
    </source>
</evidence>
<evidence type="ECO:0000259" key="7">
    <source>
        <dbReference type="Pfam" id="PF00892"/>
    </source>
</evidence>